<dbReference type="InterPro" id="IPR036890">
    <property type="entry name" value="HATPase_C_sf"/>
</dbReference>
<dbReference type="PANTHER" id="PTHR43065">
    <property type="entry name" value="SENSOR HISTIDINE KINASE"/>
    <property type="match status" value="1"/>
</dbReference>
<dbReference type="Gene3D" id="3.30.565.10">
    <property type="entry name" value="Histidine kinase-like ATPase, C-terminal domain"/>
    <property type="match status" value="1"/>
</dbReference>
<comment type="catalytic activity">
    <reaction evidence="1">
        <text>ATP + protein L-histidine = ADP + protein N-phospho-L-histidine.</text>
        <dbReference type="EC" id="2.7.13.3"/>
    </reaction>
</comment>
<evidence type="ECO:0000256" key="10">
    <source>
        <dbReference type="SAM" id="Phobius"/>
    </source>
</evidence>
<evidence type="ECO:0000313" key="12">
    <source>
        <dbReference type="EMBL" id="SHG14332.1"/>
    </source>
</evidence>
<proteinExistence type="predicted"/>
<keyword evidence="3" id="KW-0597">Phosphoprotein</keyword>
<feature type="transmembrane region" description="Helical" evidence="10">
    <location>
        <begin position="203"/>
        <end position="225"/>
    </location>
</feature>
<gene>
    <name evidence="12" type="ORF">SAMN05443248_0442</name>
</gene>
<dbReference type="SUPFAM" id="SSF47384">
    <property type="entry name" value="Homodimeric domain of signal transducing histidine kinase"/>
    <property type="match status" value="1"/>
</dbReference>
<dbReference type="Gene3D" id="1.10.287.130">
    <property type="match status" value="1"/>
</dbReference>
<dbReference type="GO" id="GO:0000155">
    <property type="term" value="F:phosphorelay sensor kinase activity"/>
    <property type="evidence" value="ECO:0007669"/>
    <property type="project" value="InterPro"/>
</dbReference>
<dbReference type="EC" id="2.7.13.3" evidence="2"/>
<dbReference type="SMART" id="SM00387">
    <property type="entry name" value="HATPase_c"/>
    <property type="match status" value="1"/>
</dbReference>
<keyword evidence="8" id="KW-0067">ATP-binding</keyword>
<dbReference type="AlphaFoldDB" id="A0A1M5HES2"/>
<feature type="transmembrane region" description="Helical" evidence="10">
    <location>
        <begin position="27"/>
        <end position="46"/>
    </location>
</feature>
<dbReference type="FunFam" id="3.30.565.10:FF:000042">
    <property type="entry name" value="Two-component sensor histidine kinase KdpD"/>
    <property type="match status" value="1"/>
</dbReference>
<evidence type="ECO:0000256" key="2">
    <source>
        <dbReference type="ARBA" id="ARBA00012438"/>
    </source>
</evidence>
<dbReference type="InterPro" id="IPR003661">
    <property type="entry name" value="HisK_dim/P_dom"/>
</dbReference>
<evidence type="ECO:0000256" key="3">
    <source>
        <dbReference type="ARBA" id="ARBA00022553"/>
    </source>
</evidence>
<evidence type="ECO:0000256" key="7">
    <source>
        <dbReference type="ARBA" id="ARBA00022777"/>
    </source>
</evidence>
<feature type="transmembrane region" description="Helical" evidence="10">
    <location>
        <begin position="272"/>
        <end position="294"/>
    </location>
</feature>
<feature type="transmembrane region" description="Helical" evidence="10">
    <location>
        <begin position="58"/>
        <end position="80"/>
    </location>
</feature>
<dbReference type="PRINTS" id="PR00344">
    <property type="entry name" value="BCTRLSENSOR"/>
</dbReference>
<evidence type="ECO:0000313" key="13">
    <source>
        <dbReference type="Proteomes" id="UP000189796"/>
    </source>
</evidence>
<dbReference type="Pfam" id="PF17158">
    <property type="entry name" value="MASE4"/>
    <property type="match status" value="1"/>
</dbReference>
<keyword evidence="9" id="KW-0902">Two-component regulatory system</keyword>
<organism evidence="12 13">
    <name type="scientific">Bradyrhizobium erythrophlei</name>
    <dbReference type="NCBI Taxonomy" id="1437360"/>
    <lineage>
        <taxon>Bacteria</taxon>
        <taxon>Pseudomonadati</taxon>
        <taxon>Pseudomonadota</taxon>
        <taxon>Alphaproteobacteria</taxon>
        <taxon>Hyphomicrobiales</taxon>
        <taxon>Nitrobacteraceae</taxon>
        <taxon>Bradyrhizobium</taxon>
    </lineage>
</organism>
<dbReference type="CDD" id="cd00082">
    <property type="entry name" value="HisKA"/>
    <property type="match status" value="1"/>
</dbReference>
<dbReference type="PROSITE" id="PS50109">
    <property type="entry name" value="HIS_KIN"/>
    <property type="match status" value="1"/>
</dbReference>
<name>A0A1M5HES2_9BRAD</name>
<dbReference type="PANTHER" id="PTHR43065:SF10">
    <property type="entry name" value="PEROXIDE STRESS-ACTIVATED HISTIDINE KINASE MAK3"/>
    <property type="match status" value="1"/>
</dbReference>
<feature type="domain" description="Histidine kinase" evidence="11">
    <location>
        <begin position="313"/>
        <end position="528"/>
    </location>
</feature>
<keyword evidence="5" id="KW-0677">Repeat</keyword>
<feature type="transmembrane region" description="Helical" evidence="10">
    <location>
        <begin position="87"/>
        <end position="107"/>
    </location>
</feature>
<dbReference type="InterPro" id="IPR036097">
    <property type="entry name" value="HisK_dim/P_sf"/>
</dbReference>
<feature type="transmembrane region" description="Helical" evidence="10">
    <location>
        <begin position="232"/>
        <end position="252"/>
    </location>
</feature>
<dbReference type="SUPFAM" id="SSF55874">
    <property type="entry name" value="ATPase domain of HSP90 chaperone/DNA topoisomerase II/histidine kinase"/>
    <property type="match status" value="1"/>
</dbReference>
<keyword evidence="7 12" id="KW-0418">Kinase</keyword>
<dbReference type="InterPro" id="IPR005467">
    <property type="entry name" value="His_kinase_dom"/>
</dbReference>
<evidence type="ECO:0000256" key="6">
    <source>
        <dbReference type="ARBA" id="ARBA00022741"/>
    </source>
</evidence>
<accession>A0A1M5HES2</accession>
<dbReference type="Proteomes" id="UP000189796">
    <property type="component" value="Chromosome I"/>
</dbReference>
<dbReference type="GO" id="GO:0042802">
    <property type="term" value="F:identical protein binding"/>
    <property type="evidence" value="ECO:0007669"/>
    <property type="project" value="UniProtKB-ARBA"/>
</dbReference>
<evidence type="ECO:0000256" key="9">
    <source>
        <dbReference type="ARBA" id="ARBA00023012"/>
    </source>
</evidence>
<feature type="transmembrane region" description="Helical" evidence="10">
    <location>
        <begin position="127"/>
        <end position="147"/>
    </location>
</feature>
<dbReference type="GO" id="GO:0005524">
    <property type="term" value="F:ATP binding"/>
    <property type="evidence" value="ECO:0007669"/>
    <property type="project" value="UniProtKB-KW"/>
</dbReference>
<dbReference type="SMART" id="SM00388">
    <property type="entry name" value="HisKA"/>
    <property type="match status" value="1"/>
</dbReference>
<dbReference type="InterPro" id="IPR003594">
    <property type="entry name" value="HATPase_dom"/>
</dbReference>
<dbReference type="InterPro" id="IPR033424">
    <property type="entry name" value="MASE4"/>
</dbReference>
<dbReference type="EMBL" id="LT670817">
    <property type="protein sequence ID" value="SHG14332.1"/>
    <property type="molecule type" value="Genomic_DNA"/>
</dbReference>
<evidence type="ECO:0000256" key="4">
    <source>
        <dbReference type="ARBA" id="ARBA00022679"/>
    </source>
</evidence>
<sequence>MMRPAVIPGEQHFILSSLSPSRAQKRLAVAVVLALLVAFLITDGTLSTIQLGRIDAFIPAYATAMLVNDSITAVLLFAQFSILRSRALLAIASGYLFTALIVIPWALTFPGIFRPDGLLGAGLQSTSWLYTLWHGGFAMFVIAYALLRDTDPARRLWRRSAAAGILSSVALTAAVVCAATFIVTAGDALLPRINLDRVHFSTLWLYIASCLALLSVVAVIVLWIGRRSVLDLWLMVVMSAYVIEICMIAFPVPARFSFGWYAGRVFGLLSGSLLLFVLLYEITILYAQVLRAVLAQRREREARLMTGDAVSASIAHEIKQPLSAMITNADAGLRWLDRTTPDLDEAKAAFKQIVHAGHRAGAVIDGIRAMFKKDARNRTSLDINELIREALALAGDELRKHRVSVQAEPDDQLPRVKGDRVQVQQVLLNLITNAIDSMAAKDGARVLRVRSEVDDGGSVIVSVADTGTGIGPQELERIFNPLFTTKSGGMGMGLSICRSIIEAHDGRLWVAPNKPEGAVFQFVLAADGAASAGASRREQLNELAPSSHL</sequence>
<dbReference type="InterPro" id="IPR004358">
    <property type="entry name" value="Sig_transdc_His_kin-like_C"/>
</dbReference>
<reference evidence="12 13" key="1">
    <citation type="submission" date="2016-11" db="EMBL/GenBank/DDBJ databases">
        <authorList>
            <person name="Jaros S."/>
            <person name="Januszkiewicz K."/>
            <person name="Wedrychowicz H."/>
        </authorList>
    </citation>
    <scope>NUCLEOTIDE SEQUENCE [LARGE SCALE GENOMIC DNA]</scope>
    <source>
        <strain evidence="12 13">GAS138</strain>
    </source>
</reference>
<dbReference type="Pfam" id="PF00512">
    <property type="entry name" value="HisKA"/>
    <property type="match status" value="1"/>
</dbReference>
<keyword evidence="10" id="KW-0812">Transmembrane</keyword>
<evidence type="ECO:0000256" key="8">
    <source>
        <dbReference type="ARBA" id="ARBA00022840"/>
    </source>
</evidence>
<keyword evidence="6" id="KW-0547">Nucleotide-binding</keyword>
<dbReference type="Pfam" id="PF02518">
    <property type="entry name" value="HATPase_c"/>
    <property type="match status" value="1"/>
</dbReference>
<feature type="transmembrane region" description="Helical" evidence="10">
    <location>
        <begin position="159"/>
        <end position="183"/>
    </location>
</feature>
<evidence type="ECO:0000259" key="11">
    <source>
        <dbReference type="PROSITE" id="PS50109"/>
    </source>
</evidence>
<evidence type="ECO:0000256" key="1">
    <source>
        <dbReference type="ARBA" id="ARBA00000085"/>
    </source>
</evidence>
<dbReference type="RefSeq" id="WP_245332465.1">
    <property type="nucleotide sequence ID" value="NZ_LT670817.1"/>
</dbReference>
<keyword evidence="10" id="KW-0472">Membrane</keyword>
<protein>
    <recommendedName>
        <fullName evidence="2">histidine kinase</fullName>
        <ecNumber evidence="2">2.7.13.3</ecNumber>
    </recommendedName>
</protein>
<evidence type="ECO:0000256" key="5">
    <source>
        <dbReference type="ARBA" id="ARBA00022737"/>
    </source>
</evidence>
<keyword evidence="10" id="KW-1133">Transmembrane helix</keyword>
<keyword evidence="4" id="KW-0808">Transferase</keyword>